<dbReference type="WBParaSite" id="SMRG1_78830.1">
    <property type="protein sequence ID" value="SMRG1_78830.1"/>
    <property type="gene ID" value="SMRG1_78830"/>
</dbReference>
<feature type="region of interest" description="Disordered" evidence="4">
    <location>
        <begin position="449"/>
        <end position="470"/>
    </location>
</feature>
<dbReference type="PANTHER" id="PTHR11849">
    <property type="entry name" value="ETS"/>
    <property type="match status" value="1"/>
</dbReference>
<feature type="region of interest" description="Disordered" evidence="4">
    <location>
        <begin position="96"/>
        <end position="120"/>
    </location>
</feature>
<dbReference type="GO" id="GO:0030154">
    <property type="term" value="P:cell differentiation"/>
    <property type="evidence" value="ECO:0007669"/>
    <property type="project" value="TreeGrafter"/>
</dbReference>
<comment type="similarity">
    <text evidence="1 3">Belongs to the ETS family.</text>
</comment>
<dbReference type="GO" id="GO:0000981">
    <property type="term" value="F:DNA-binding transcription factor activity, RNA polymerase II-specific"/>
    <property type="evidence" value="ECO:0007669"/>
    <property type="project" value="TreeGrafter"/>
</dbReference>
<feature type="region of interest" description="Disordered" evidence="4">
    <location>
        <begin position="878"/>
        <end position="901"/>
    </location>
</feature>
<dbReference type="GO" id="GO:0005634">
    <property type="term" value="C:nucleus"/>
    <property type="evidence" value="ECO:0007669"/>
    <property type="project" value="UniProtKB-SubCell"/>
</dbReference>
<dbReference type="Pfam" id="PF00178">
    <property type="entry name" value="Ets"/>
    <property type="match status" value="1"/>
</dbReference>
<organism evidence="6 7">
    <name type="scientific">Schistosoma margrebowiei</name>
    <dbReference type="NCBI Taxonomy" id="48269"/>
    <lineage>
        <taxon>Eukaryota</taxon>
        <taxon>Metazoa</taxon>
        <taxon>Spiralia</taxon>
        <taxon>Lophotrochozoa</taxon>
        <taxon>Platyhelminthes</taxon>
        <taxon>Trematoda</taxon>
        <taxon>Digenea</taxon>
        <taxon>Strigeidida</taxon>
        <taxon>Schistosomatoidea</taxon>
        <taxon>Schistosomatidae</taxon>
        <taxon>Schistosoma</taxon>
    </lineage>
</organism>
<protein>
    <submittedName>
        <fullName evidence="7">ETS domain-containing protein</fullName>
    </submittedName>
</protein>
<evidence type="ECO:0000313" key="6">
    <source>
        <dbReference type="Proteomes" id="UP000050790"/>
    </source>
</evidence>
<dbReference type="PANTHER" id="PTHR11849:SF133">
    <property type="entry name" value="ETS DOMAIN-CONTAINING PROTEIN"/>
    <property type="match status" value="1"/>
</dbReference>
<dbReference type="SMART" id="SM00413">
    <property type="entry name" value="ETS"/>
    <property type="match status" value="1"/>
</dbReference>
<comment type="subcellular location">
    <subcellularLocation>
        <location evidence="3">Nucleus</location>
    </subcellularLocation>
</comment>
<sequence length="901" mass="103752">MNDIHSLTPCDYNNEKNDLSNLSIKRSRLDHHHHHHQYQHHQSTELTSTSAKRAFTTVEDNEEGEYNCIQDNIITTTTNYIDTGIKLTSNDKYEHHDLEKTSSSSSSSSSSSPITTPTTIATHQTTSITVVNNSNSYINDENKDQLNVFNQRNRTDQINLFDDEKDANIPSIQFQLNDHDSEDFTTEIDGSNGKLTLWQFLLELLLSNKYEHIIRWTNKRGEFILVQAEIVAKLWGMRKDKNHRMNYDKLSRALRYYYQKNIIRKVHGRKFVYQFIGLKNLIKFCCTSMNSTPITTSMTTSIITPTIMTSTLQQTLTPLNNLPIHSKIDNIDLPVTSSLYHTTDRLNELYNHNQKQHQDWFYIPSHNTKFYENQYDCKHTTTSNTTDNILNTITNMNNCTLTSTQTDKAPDLNCSTNNLIHFPNNLDITTITTFINSYLNKNNYETNTITNNNNDHDNNNNNNNNDNNILLNHVGESTTTLSDPSQIKASHEINDLSDFISSWVSMMSQSNYLNNFRLMECFKQSGSLLNLFNCHNIEQFNVDQEKQINSNDTCCRIRQNNSMLNKEKIITNITDNNQFMNNQNIDNCPVNLHANYHPDLMNNYDSELWKVEDFTQYDKDNPMNFTATNLKTSEKLQFKQYCNQDNRPRSPCCECSCHSQFIYESNHPLMHSIQHQINSSHLIDNNNIIEKLRDYSTKQSIIENSDELPTKLHNKRHSINMKRLSEQLTRLNHLNSTGNYSNNNLMFINKYSSINNNNLTKSNLMKDEQIANHNEDMNRNDYFSAGECKIPLTKNIMLSDSKMVSNLNSSTVNTTYNSSRTDNTNMSSLPTLSMSENKCVWMPVPVTMLNSWFNLLSNIKGLNNNSINQSNFMTSSSFSTSSSSTSSSISSASLSSTMNNN</sequence>
<dbReference type="PRINTS" id="PR00454">
    <property type="entry name" value="ETSDOMAIN"/>
</dbReference>
<dbReference type="Gene3D" id="1.10.10.10">
    <property type="entry name" value="Winged helix-like DNA-binding domain superfamily/Winged helix DNA-binding domain"/>
    <property type="match status" value="1"/>
</dbReference>
<keyword evidence="2 3" id="KW-0238">DNA-binding</keyword>
<name>A0AA85AFU5_9TREM</name>
<dbReference type="GO" id="GO:0043565">
    <property type="term" value="F:sequence-specific DNA binding"/>
    <property type="evidence" value="ECO:0007669"/>
    <property type="project" value="InterPro"/>
</dbReference>
<feature type="compositionally biased region" description="Basic residues" evidence="4">
    <location>
        <begin position="30"/>
        <end position="39"/>
    </location>
</feature>
<dbReference type="AlphaFoldDB" id="A0AA85AFU5"/>
<evidence type="ECO:0000256" key="1">
    <source>
        <dbReference type="ARBA" id="ARBA00005562"/>
    </source>
</evidence>
<dbReference type="InterPro" id="IPR036388">
    <property type="entry name" value="WH-like_DNA-bd_sf"/>
</dbReference>
<dbReference type="InterPro" id="IPR000418">
    <property type="entry name" value="Ets_dom"/>
</dbReference>
<evidence type="ECO:0000256" key="2">
    <source>
        <dbReference type="ARBA" id="ARBA00023125"/>
    </source>
</evidence>
<evidence type="ECO:0000256" key="3">
    <source>
        <dbReference type="RuleBase" id="RU004019"/>
    </source>
</evidence>
<dbReference type="InterPro" id="IPR046328">
    <property type="entry name" value="ETS_fam"/>
</dbReference>
<dbReference type="Proteomes" id="UP000050790">
    <property type="component" value="Unassembled WGS sequence"/>
</dbReference>
<dbReference type="SUPFAM" id="SSF46785">
    <property type="entry name" value="Winged helix' DNA-binding domain"/>
    <property type="match status" value="1"/>
</dbReference>
<accession>A0AA85AFU5</accession>
<feature type="compositionally biased region" description="Low complexity" evidence="4">
    <location>
        <begin position="449"/>
        <end position="468"/>
    </location>
</feature>
<dbReference type="PROSITE" id="PS50061">
    <property type="entry name" value="ETS_DOMAIN_3"/>
    <property type="match status" value="1"/>
</dbReference>
<dbReference type="PROSITE" id="PS00345">
    <property type="entry name" value="ETS_DOMAIN_1"/>
    <property type="match status" value="1"/>
</dbReference>
<feature type="compositionally biased region" description="Low complexity" evidence="4">
    <location>
        <begin position="101"/>
        <end position="120"/>
    </location>
</feature>
<reference evidence="7" key="1">
    <citation type="submission" date="2023-11" db="UniProtKB">
        <authorList>
            <consortium name="WormBaseParasite"/>
        </authorList>
    </citation>
    <scope>IDENTIFICATION</scope>
</reference>
<feature type="domain" description="ETS" evidence="5">
    <location>
        <begin position="195"/>
        <end position="276"/>
    </location>
</feature>
<evidence type="ECO:0000259" key="5">
    <source>
        <dbReference type="PROSITE" id="PS50061"/>
    </source>
</evidence>
<feature type="region of interest" description="Disordered" evidence="4">
    <location>
        <begin position="30"/>
        <end position="50"/>
    </location>
</feature>
<proteinExistence type="inferred from homology"/>
<evidence type="ECO:0000313" key="7">
    <source>
        <dbReference type="WBParaSite" id="SMRG1_78830.1"/>
    </source>
</evidence>
<keyword evidence="3" id="KW-0539">Nucleus</keyword>
<dbReference type="InterPro" id="IPR036390">
    <property type="entry name" value="WH_DNA-bd_sf"/>
</dbReference>
<evidence type="ECO:0000256" key="4">
    <source>
        <dbReference type="SAM" id="MobiDB-lite"/>
    </source>
</evidence>
<dbReference type="PROSITE" id="PS00346">
    <property type="entry name" value="ETS_DOMAIN_2"/>
    <property type="match status" value="1"/>
</dbReference>